<dbReference type="EMBL" id="SEWE01000032">
    <property type="protein sequence ID" value="RYU78284.1"/>
    <property type="molecule type" value="Genomic_DNA"/>
</dbReference>
<keyword evidence="6 12" id="KW-0408">Iron</keyword>
<feature type="binding site" evidence="12">
    <location>
        <position position="262"/>
    </location>
    <ligand>
        <name>[4Fe-4S] cluster</name>
        <dbReference type="ChEBI" id="CHEBI:49883"/>
        <label>2</label>
        <note>4Fe-4S-substrate</note>
    </ligand>
</feature>
<dbReference type="SFLD" id="SFLDG01067">
    <property type="entry name" value="SPASM/twitch_domain_containing"/>
    <property type="match status" value="1"/>
</dbReference>
<feature type="binding site" evidence="12">
    <location>
        <position position="195"/>
    </location>
    <ligand>
        <name>S-adenosyl-L-methionine</name>
        <dbReference type="ChEBI" id="CHEBI:59789"/>
    </ligand>
</feature>
<keyword evidence="7 12" id="KW-0411">Iron-sulfur</keyword>
<dbReference type="GO" id="GO:0005525">
    <property type="term" value="F:GTP binding"/>
    <property type="evidence" value="ECO:0007669"/>
    <property type="project" value="UniProtKB-UniRule"/>
</dbReference>
<dbReference type="HAMAP" id="MF_01225_B">
    <property type="entry name" value="MoaA_B"/>
    <property type="match status" value="1"/>
</dbReference>
<name>A0A4Q5LB74_9BACT</name>
<evidence type="ECO:0000313" key="15">
    <source>
        <dbReference type="Proteomes" id="UP000294155"/>
    </source>
</evidence>
<dbReference type="AlphaFoldDB" id="A0A4Q5LB74"/>
<evidence type="ECO:0000256" key="2">
    <source>
        <dbReference type="ARBA" id="ARBA00022485"/>
    </source>
</evidence>
<keyword evidence="8 12" id="KW-0342">GTP-binding</keyword>
<dbReference type="SFLD" id="SFLDS00029">
    <property type="entry name" value="Radical_SAM"/>
    <property type="match status" value="1"/>
</dbReference>
<comment type="subunit">
    <text evidence="12">Monomer and homodimer.</text>
</comment>
<comment type="cofactor">
    <cofactor evidence="12">
        <name>[4Fe-4S] cluster</name>
        <dbReference type="ChEBI" id="CHEBI:49883"/>
    </cofactor>
    <text evidence="12">Binds 2 [4Fe-4S] clusters. Binds 1 [4Fe-4S] cluster coordinated with 3 cysteines and an exchangeable S-adenosyl-L-methionine and 1 [4Fe-4S] cluster coordinated with 3 cysteines and the GTP-derived substrate.</text>
</comment>
<feature type="binding site" evidence="12">
    <location>
        <position position="125"/>
    </location>
    <ligand>
        <name>S-adenosyl-L-methionine</name>
        <dbReference type="ChEBI" id="CHEBI:59789"/>
    </ligand>
</feature>
<dbReference type="InterPro" id="IPR013483">
    <property type="entry name" value="MoaA"/>
</dbReference>
<dbReference type="NCBIfam" id="TIGR02666">
    <property type="entry name" value="moaA"/>
    <property type="match status" value="1"/>
</dbReference>
<dbReference type="SUPFAM" id="SSF102114">
    <property type="entry name" value="Radical SAM enzymes"/>
    <property type="match status" value="1"/>
</dbReference>
<reference evidence="14 15" key="1">
    <citation type="submission" date="2019-02" db="EMBL/GenBank/DDBJ databases">
        <title>Bacterial novel species isolated from soil.</title>
        <authorList>
            <person name="Jung H.-Y."/>
        </authorList>
    </citation>
    <scope>NUCLEOTIDE SEQUENCE [LARGE SCALE GENOMIC DNA]</scope>
    <source>
        <strain evidence="14 15">1-3-3-3</strain>
    </source>
</reference>
<evidence type="ECO:0000256" key="3">
    <source>
        <dbReference type="ARBA" id="ARBA00022691"/>
    </source>
</evidence>
<evidence type="ECO:0000256" key="4">
    <source>
        <dbReference type="ARBA" id="ARBA00022723"/>
    </source>
</evidence>
<dbReference type="InterPro" id="IPR058240">
    <property type="entry name" value="rSAM_sf"/>
</dbReference>
<dbReference type="CDD" id="cd21117">
    <property type="entry name" value="Twitch_MoaA"/>
    <property type="match status" value="1"/>
</dbReference>
<keyword evidence="15" id="KW-1185">Reference proteome</keyword>
<feature type="binding site" evidence="12">
    <location>
        <position position="70"/>
    </location>
    <ligand>
        <name>GTP</name>
        <dbReference type="ChEBI" id="CHEBI:37565"/>
    </ligand>
</feature>
<evidence type="ECO:0000256" key="6">
    <source>
        <dbReference type="ARBA" id="ARBA00023004"/>
    </source>
</evidence>
<comment type="caution">
    <text evidence="14">The sequence shown here is derived from an EMBL/GenBank/DDBJ whole genome shotgun (WGS) entry which is preliminary data.</text>
</comment>
<dbReference type="GO" id="GO:0006777">
    <property type="term" value="P:Mo-molybdopterin cofactor biosynthetic process"/>
    <property type="evidence" value="ECO:0007669"/>
    <property type="project" value="UniProtKB-UniRule"/>
</dbReference>
<feature type="binding site" evidence="12">
    <location>
        <position position="33"/>
    </location>
    <ligand>
        <name>S-adenosyl-L-methionine</name>
        <dbReference type="ChEBI" id="CHEBI:59789"/>
    </ligand>
</feature>
<dbReference type="EC" id="4.1.99.22" evidence="1 12"/>
<dbReference type="InterPro" id="IPR040064">
    <property type="entry name" value="MoaA-like"/>
</dbReference>
<organism evidence="14 15">
    <name type="scientific">Hymenobacter persicinus</name>
    <dbReference type="NCBI Taxonomy" id="2025506"/>
    <lineage>
        <taxon>Bacteria</taxon>
        <taxon>Pseudomonadati</taxon>
        <taxon>Bacteroidota</taxon>
        <taxon>Cytophagia</taxon>
        <taxon>Cytophagales</taxon>
        <taxon>Hymenobacteraceae</taxon>
        <taxon>Hymenobacter</taxon>
    </lineage>
</organism>
<dbReference type="PANTHER" id="PTHR22960:SF0">
    <property type="entry name" value="MOLYBDENUM COFACTOR BIOSYNTHESIS PROTEIN 1"/>
    <property type="match status" value="1"/>
</dbReference>
<feature type="binding site" evidence="12">
    <location>
        <position position="101"/>
    </location>
    <ligand>
        <name>GTP</name>
        <dbReference type="ChEBI" id="CHEBI:37565"/>
    </ligand>
</feature>
<protein>
    <recommendedName>
        <fullName evidence="1 12">GTP 3',8-cyclase</fullName>
        <ecNumber evidence="1 12">4.1.99.22</ecNumber>
    </recommendedName>
    <alternativeName>
        <fullName evidence="12">Molybdenum cofactor biosynthesis protein A</fullName>
    </alternativeName>
</protein>
<dbReference type="GO" id="GO:0046872">
    <property type="term" value="F:metal ion binding"/>
    <property type="evidence" value="ECO:0007669"/>
    <property type="project" value="UniProtKB-KW"/>
</dbReference>
<dbReference type="InterPro" id="IPR013785">
    <property type="entry name" value="Aldolase_TIM"/>
</dbReference>
<dbReference type="GO" id="GO:1904047">
    <property type="term" value="F:S-adenosyl-L-methionine binding"/>
    <property type="evidence" value="ECO:0007669"/>
    <property type="project" value="UniProtKB-UniRule"/>
</dbReference>
<keyword evidence="2 12" id="KW-0004">4Fe-4S</keyword>
<dbReference type="PROSITE" id="PS51918">
    <property type="entry name" value="RADICAL_SAM"/>
    <property type="match status" value="1"/>
</dbReference>
<evidence type="ECO:0000256" key="5">
    <source>
        <dbReference type="ARBA" id="ARBA00022741"/>
    </source>
</evidence>
<evidence type="ECO:0000256" key="9">
    <source>
        <dbReference type="ARBA" id="ARBA00023150"/>
    </source>
</evidence>
<sequence>MSVASPVLFDNHGRPLEYVRLAVTDRCNLRCFYCMPEQGIQYMPKRELLTYEEMERVVGLLAGLGVRKVRLTGGEPFVRRDLVPFIGRLSQIPGIQDISLTTNGVLTEPHIPELVRLGVRTVNLSLDTLDRARFAAITRRDELPRVLDTFYALLAAGIKVKINAVVMDGQNTQDLVPLAELTRDLPVEVRFIEEMPFNGGSHGAIQIPWSHVRIREHLEAHLGAFTPITKQPGATASEYSLAGHQGTVGIIAAYSRTFCGTCNRLRLTAEGGLKTCLYDQGVLDVRALLRGGASDAEVTAALAHAFRHRAADGFEAERQRPVHQLSFESMSTIGG</sequence>
<feature type="binding site" evidence="12">
    <location>
        <position position="31"/>
    </location>
    <ligand>
        <name>[4Fe-4S] cluster</name>
        <dbReference type="ChEBI" id="CHEBI:49883"/>
        <label>1</label>
        <note>4Fe-4S-S-AdoMet</note>
    </ligand>
</feature>
<feature type="binding site" evidence="12">
    <location>
        <begin position="264"/>
        <end position="266"/>
    </location>
    <ligand>
        <name>GTP</name>
        <dbReference type="ChEBI" id="CHEBI:37565"/>
    </ligand>
</feature>
<evidence type="ECO:0000256" key="12">
    <source>
        <dbReference type="HAMAP-Rule" id="MF_01225"/>
    </source>
</evidence>
<keyword evidence="3 12" id="KW-0949">S-adenosyl-L-methionine</keyword>
<dbReference type="RefSeq" id="WP_129921893.1">
    <property type="nucleotide sequence ID" value="NZ_SEWE01000032.1"/>
</dbReference>
<dbReference type="UniPathway" id="UPA00344"/>
<dbReference type="Pfam" id="PF04055">
    <property type="entry name" value="Radical_SAM"/>
    <property type="match status" value="1"/>
</dbReference>
<dbReference type="SFLD" id="SFLDG01383">
    <property type="entry name" value="cyclic_pyranopterin_phosphate"/>
    <property type="match status" value="1"/>
</dbReference>
<feature type="binding site" evidence="12">
    <location>
        <position position="20"/>
    </location>
    <ligand>
        <name>GTP</name>
        <dbReference type="ChEBI" id="CHEBI:37565"/>
    </ligand>
</feature>
<feature type="binding site" evidence="12">
    <location>
        <position position="259"/>
    </location>
    <ligand>
        <name>[4Fe-4S] cluster</name>
        <dbReference type="ChEBI" id="CHEBI:49883"/>
        <label>2</label>
        <note>4Fe-4S-substrate</note>
    </ligand>
</feature>
<dbReference type="InterPro" id="IPR000385">
    <property type="entry name" value="MoaA_NifB_PqqE_Fe-S-bd_CS"/>
</dbReference>
<feature type="binding site" evidence="12">
    <location>
        <position position="161"/>
    </location>
    <ligand>
        <name>GTP</name>
        <dbReference type="ChEBI" id="CHEBI:37565"/>
    </ligand>
</feature>
<evidence type="ECO:0000259" key="13">
    <source>
        <dbReference type="PROSITE" id="PS51918"/>
    </source>
</evidence>
<accession>A0A4Q5LB74</accession>
<feature type="binding site" evidence="12">
    <location>
        <position position="34"/>
    </location>
    <ligand>
        <name>[4Fe-4S] cluster</name>
        <dbReference type="ChEBI" id="CHEBI:49883"/>
        <label>1</label>
        <note>4Fe-4S-S-AdoMet</note>
    </ligand>
</feature>
<feature type="binding site" evidence="12">
    <location>
        <position position="74"/>
    </location>
    <ligand>
        <name>S-adenosyl-L-methionine</name>
        <dbReference type="ChEBI" id="CHEBI:59789"/>
    </ligand>
</feature>
<evidence type="ECO:0000256" key="7">
    <source>
        <dbReference type="ARBA" id="ARBA00023014"/>
    </source>
</evidence>
<proteinExistence type="inferred from homology"/>
<dbReference type="SMART" id="SM00729">
    <property type="entry name" value="Elp3"/>
    <property type="match status" value="1"/>
</dbReference>
<dbReference type="Pfam" id="PF06463">
    <property type="entry name" value="Mob_synth_C"/>
    <property type="match status" value="1"/>
</dbReference>
<gene>
    <name evidence="12 14" type="primary">moaA</name>
    <name evidence="14" type="ORF">EWM57_14590</name>
</gene>
<dbReference type="InterPro" id="IPR006638">
    <property type="entry name" value="Elp3/MiaA/NifB-like_rSAM"/>
</dbReference>
<feature type="domain" description="Radical SAM core" evidence="13">
    <location>
        <begin position="11"/>
        <end position="227"/>
    </location>
</feature>
<feature type="binding site" evidence="12">
    <location>
        <position position="27"/>
    </location>
    <ligand>
        <name>[4Fe-4S] cluster</name>
        <dbReference type="ChEBI" id="CHEBI:49883"/>
        <label>1</label>
        <note>4Fe-4S-S-AdoMet</note>
    </ligand>
</feature>
<keyword evidence="10 12" id="KW-0456">Lyase</keyword>
<dbReference type="PROSITE" id="PS01305">
    <property type="entry name" value="MOAA_NIFB_PQQE"/>
    <property type="match status" value="1"/>
</dbReference>
<dbReference type="CDD" id="cd01335">
    <property type="entry name" value="Radical_SAM"/>
    <property type="match status" value="1"/>
</dbReference>
<evidence type="ECO:0000256" key="1">
    <source>
        <dbReference type="ARBA" id="ARBA00012167"/>
    </source>
</evidence>
<dbReference type="InterPro" id="IPR010505">
    <property type="entry name" value="MoaA_twitch"/>
</dbReference>
<dbReference type="OrthoDB" id="9763993at2"/>
<dbReference type="GO" id="GO:0051539">
    <property type="term" value="F:4 iron, 4 sulfur cluster binding"/>
    <property type="evidence" value="ECO:0007669"/>
    <property type="project" value="UniProtKB-UniRule"/>
</dbReference>
<comment type="function">
    <text evidence="12">Catalyzes the cyclization of GTP to (8S)-3',8-cyclo-7,8-dihydroguanosine 5'-triphosphate.</text>
</comment>
<evidence type="ECO:0000256" key="11">
    <source>
        <dbReference type="ARBA" id="ARBA00048697"/>
    </source>
</evidence>
<dbReference type="Gene3D" id="3.20.20.70">
    <property type="entry name" value="Aldolase class I"/>
    <property type="match status" value="1"/>
</dbReference>
<dbReference type="PANTHER" id="PTHR22960">
    <property type="entry name" value="MOLYBDOPTERIN COFACTOR SYNTHESIS PROTEIN A"/>
    <property type="match status" value="1"/>
</dbReference>
<keyword evidence="4 12" id="KW-0479">Metal-binding</keyword>
<keyword evidence="5 12" id="KW-0547">Nucleotide-binding</keyword>
<dbReference type="SFLD" id="SFLDG01386">
    <property type="entry name" value="main_SPASM_domain-containing"/>
    <property type="match status" value="1"/>
</dbReference>
<keyword evidence="9 12" id="KW-0501">Molybdenum cofactor biosynthesis</keyword>
<feature type="binding site" evidence="12">
    <location>
        <position position="276"/>
    </location>
    <ligand>
        <name>[4Fe-4S] cluster</name>
        <dbReference type="ChEBI" id="CHEBI:49883"/>
        <label>2</label>
        <note>4Fe-4S-substrate</note>
    </ligand>
</feature>
<evidence type="ECO:0000256" key="8">
    <source>
        <dbReference type="ARBA" id="ARBA00023134"/>
    </source>
</evidence>
<dbReference type="InterPro" id="IPR050105">
    <property type="entry name" value="MoCo_biosynth_MoaA/MoaC"/>
</dbReference>
<dbReference type="InterPro" id="IPR007197">
    <property type="entry name" value="rSAM"/>
</dbReference>
<dbReference type="Proteomes" id="UP000294155">
    <property type="component" value="Unassembled WGS sequence"/>
</dbReference>
<evidence type="ECO:0000313" key="14">
    <source>
        <dbReference type="EMBL" id="RYU78284.1"/>
    </source>
</evidence>
<comment type="catalytic activity">
    <reaction evidence="11 12">
        <text>GTP + AH2 + S-adenosyl-L-methionine = (8S)-3',8-cyclo-7,8-dihydroguanosine 5'-triphosphate + 5'-deoxyadenosine + L-methionine + A + H(+)</text>
        <dbReference type="Rhea" id="RHEA:49576"/>
        <dbReference type="ChEBI" id="CHEBI:13193"/>
        <dbReference type="ChEBI" id="CHEBI:15378"/>
        <dbReference type="ChEBI" id="CHEBI:17319"/>
        <dbReference type="ChEBI" id="CHEBI:17499"/>
        <dbReference type="ChEBI" id="CHEBI:37565"/>
        <dbReference type="ChEBI" id="CHEBI:57844"/>
        <dbReference type="ChEBI" id="CHEBI:59789"/>
        <dbReference type="ChEBI" id="CHEBI:131766"/>
        <dbReference type="EC" id="4.1.99.22"/>
    </reaction>
</comment>
<dbReference type="GO" id="GO:0061798">
    <property type="term" value="F:GTP 3',8'-cyclase activity"/>
    <property type="evidence" value="ECO:0007669"/>
    <property type="project" value="UniProtKB-UniRule"/>
</dbReference>
<comment type="similarity">
    <text evidence="12">Belongs to the radical SAM superfamily. MoaA family.</text>
</comment>
<comment type="pathway">
    <text evidence="12">Cofactor biosynthesis; molybdopterin biosynthesis.</text>
</comment>
<dbReference type="GO" id="GO:0061799">
    <property type="term" value="F:cyclic pyranopterin monophosphate synthase activity"/>
    <property type="evidence" value="ECO:0007669"/>
    <property type="project" value="TreeGrafter"/>
</dbReference>
<evidence type="ECO:0000256" key="10">
    <source>
        <dbReference type="ARBA" id="ARBA00023239"/>
    </source>
</evidence>